<accession>A0A8S0YU68</accession>
<gene>
    <name evidence="2" type="ORF">APLA_LOCUS1242</name>
</gene>
<dbReference type="Proteomes" id="UP000494106">
    <property type="component" value="Unassembled WGS sequence"/>
</dbReference>
<sequence length="70" mass="8214">MISDGQQKERDGKRRRGRPMKRWSDDIIATAGKERIKQAKDRENWIKLEEAYGPNRGSYPKINVVNNTKQ</sequence>
<evidence type="ECO:0000313" key="3">
    <source>
        <dbReference type="Proteomes" id="UP000494106"/>
    </source>
</evidence>
<evidence type="ECO:0000313" key="2">
    <source>
        <dbReference type="EMBL" id="CAB3222756.1"/>
    </source>
</evidence>
<protein>
    <submittedName>
        <fullName evidence="2">Uncharacterized protein</fullName>
    </submittedName>
</protein>
<dbReference type="EMBL" id="CADEBC010000100">
    <property type="protein sequence ID" value="CAB3222756.1"/>
    <property type="molecule type" value="Genomic_DNA"/>
</dbReference>
<comment type="caution">
    <text evidence="2">The sequence shown here is derived from an EMBL/GenBank/DDBJ whole genome shotgun (WGS) entry which is preliminary data.</text>
</comment>
<dbReference type="OrthoDB" id="8193815at2759"/>
<feature type="compositionally biased region" description="Basic and acidic residues" evidence="1">
    <location>
        <begin position="1"/>
        <end position="12"/>
    </location>
</feature>
<proteinExistence type="predicted"/>
<keyword evidence="3" id="KW-1185">Reference proteome</keyword>
<feature type="region of interest" description="Disordered" evidence="1">
    <location>
        <begin position="1"/>
        <end position="26"/>
    </location>
</feature>
<name>A0A8S0YU68_ARCPL</name>
<organism evidence="2 3">
    <name type="scientific">Arctia plantaginis</name>
    <name type="common">Wood tiger moth</name>
    <name type="synonym">Phalaena plantaginis</name>
    <dbReference type="NCBI Taxonomy" id="874455"/>
    <lineage>
        <taxon>Eukaryota</taxon>
        <taxon>Metazoa</taxon>
        <taxon>Ecdysozoa</taxon>
        <taxon>Arthropoda</taxon>
        <taxon>Hexapoda</taxon>
        <taxon>Insecta</taxon>
        <taxon>Pterygota</taxon>
        <taxon>Neoptera</taxon>
        <taxon>Endopterygota</taxon>
        <taxon>Lepidoptera</taxon>
        <taxon>Glossata</taxon>
        <taxon>Ditrysia</taxon>
        <taxon>Noctuoidea</taxon>
        <taxon>Erebidae</taxon>
        <taxon>Arctiinae</taxon>
        <taxon>Arctia</taxon>
    </lineage>
</organism>
<dbReference type="AlphaFoldDB" id="A0A8S0YU68"/>
<reference evidence="2 3" key="1">
    <citation type="submission" date="2020-04" db="EMBL/GenBank/DDBJ databases">
        <authorList>
            <person name="Wallbank WR R."/>
            <person name="Pardo Diaz C."/>
            <person name="Kozak K."/>
            <person name="Martin S."/>
            <person name="Jiggins C."/>
            <person name="Moest M."/>
            <person name="Warren A I."/>
            <person name="Byers J.R.P. K."/>
            <person name="Montejo-Kovacevich G."/>
            <person name="Yen C E."/>
        </authorList>
    </citation>
    <scope>NUCLEOTIDE SEQUENCE [LARGE SCALE GENOMIC DNA]</scope>
</reference>
<evidence type="ECO:0000256" key="1">
    <source>
        <dbReference type="SAM" id="MobiDB-lite"/>
    </source>
</evidence>